<gene>
    <name evidence="2" type="ORF">EPI10_001647</name>
</gene>
<dbReference type="AlphaFoldDB" id="A0A5B6VBV7"/>
<reference evidence="2" key="1">
    <citation type="submission" date="2019-08" db="EMBL/GenBank/DDBJ databases">
        <authorList>
            <person name="Liu F."/>
        </authorList>
    </citation>
    <scope>NUCLEOTIDE SEQUENCE [LARGE SCALE GENOMIC DNA]</scope>
    <source>
        <strain evidence="2">PA1801</strain>
        <tissue evidence="2">Leaf</tissue>
    </source>
</reference>
<dbReference type="EMBL" id="SMMG02000007">
    <property type="protein sequence ID" value="KAA3466563.1"/>
    <property type="molecule type" value="Genomic_DNA"/>
</dbReference>
<keyword evidence="3" id="KW-1185">Reference proteome</keyword>
<proteinExistence type="predicted"/>
<dbReference type="OrthoDB" id="1736806at2759"/>
<organism evidence="2 3">
    <name type="scientific">Gossypium australe</name>
    <dbReference type="NCBI Taxonomy" id="47621"/>
    <lineage>
        <taxon>Eukaryota</taxon>
        <taxon>Viridiplantae</taxon>
        <taxon>Streptophyta</taxon>
        <taxon>Embryophyta</taxon>
        <taxon>Tracheophyta</taxon>
        <taxon>Spermatophyta</taxon>
        <taxon>Magnoliopsida</taxon>
        <taxon>eudicotyledons</taxon>
        <taxon>Gunneridae</taxon>
        <taxon>Pentapetalae</taxon>
        <taxon>rosids</taxon>
        <taxon>malvids</taxon>
        <taxon>Malvales</taxon>
        <taxon>Malvaceae</taxon>
        <taxon>Malvoideae</taxon>
        <taxon>Gossypium</taxon>
    </lineage>
</organism>
<dbReference type="InterPro" id="IPR041588">
    <property type="entry name" value="Integrase_H2C2"/>
</dbReference>
<name>A0A5B6VBV7_9ROSI</name>
<evidence type="ECO:0000313" key="2">
    <source>
        <dbReference type="EMBL" id="KAA3466563.1"/>
    </source>
</evidence>
<evidence type="ECO:0000259" key="1">
    <source>
        <dbReference type="Pfam" id="PF17921"/>
    </source>
</evidence>
<feature type="domain" description="Integrase zinc-binding" evidence="1">
    <location>
        <begin position="54"/>
        <end position="94"/>
    </location>
</feature>
<dbReference type="Gene3D" id="1.10.340.70">
    <property type="match status" value="1"/>
</dbReference>
<evidence type="ECO:0000313" key="3">
    <source>
        <dbReference type="Proteomes" id="UP000325315"/>
    </source>
</evidence>
<comment type="caution">
    <text evidence="2">The sequence shown here is derived from an EMBL/GenBank/DDBJ whole genome shotgun (WGS) entry which is preliminary data.</text>
</comment>
<accession>A0A5B6VBV7</accession>
<protein>
    <submittedName>
        <fullName evidence="2">Integrase</fullName>
    </submittedName>
</protein>
<dbReference type="Proteomes" id="UP000325315">
    <property type="component" value="Unassembled WGS sequence"/>
</dbReference>
<dbReference type="Pfam" id="PF17921">
    <property type="entry name" value="Integrase_H2C2"/>
    <property type="match status" value="1"/>
</dbReference>
<sequence>MTARSSITRVKEKQQTDEVLKGKLQLVSKDGPAEFSMNEEGLLCFRGKVCMPKDPELRSRILYEAHGGTYAMHPGGSKMFRDLRDQFWWPRLKQ</sequence>